<feature type="domain" description="DJ-1/PfpI" evidence="1">
    <location>
        <begin position="3"/>
        <end position="165"/>
    </location>
</feature>
<dbReference type="KEGG" id="yru:BD65_2450"/>
<dbReference type="GO" id="GO:0005737">
    <property type="term" value="C:cytoplasm"/>
    <property type="evidence" value="ECO:0007669"/>
    <property type="project" value="TreeGrafter"/>
</dbReference>
<organism evidence="3 4">
    <name type="scientific">Yersinia ruckeri</name>
    <dbReference type="NCBI Taxonomy" id="29486"/>
    <lineage>
        <taxon>Bacteria</taxon>
        <taxon>Pseudomonadati</taxon>
        <taxon>Pseudomonadota</taxon>
        <taxon>Gammaproteobacteria</taxon>
        <taxon>Enterobacterales</taxon>
        <taxon>Yersiniaceae</taxon>
        <taxon>Yersinia</taxon>
    </lineage>
</organism>
<dbReference type="CDD" id="cd03135">
    <property type="entry name" value="GATase1_DJ-1"/>
    <property type="match status" value="1"/>
</dbReference>
<dbReference type="GeneID" id="66878291"/>
<accession>A0A085U2M0</accession>
<evidence type="ECO:0000259" key="1">
    <source>
        <dbReference type="Pfam" id="PF01965"/>
    </source>
</evidence>
<reference evidence="2" key="1">
    <citation type="journal article" date="2015" name="Genome Announc.">
        <title>Complete Genome Sequence of Yersinia ruckeri Strain CSF007-82, Etiologic Agent of Red Mouth Disease in Salmonid Fish.</title>
        <authorList>
            <person name="Nelson M.C."/>
            <person name="LaPatra S.E."/>
            <person name="Welch T.J."/>
            <person name="Graf J."/>
        </authorList>
    </citation>
    <scope>NUCLEOTIDE SEQUENCE</scope>
    <source>
        <strain evidence="2">CSF007-82</strain>
    </source>
</reference>
<dbReference type="STRING" id="29486.UGYR_12625"/>
<dbReference type="EMBL" id="UHJG01000001">
    <property type="protein sequence ID" value="SUQ00299.1"/>
    <property type="molecule type" value="Genomic_DNA"/>
</dbReference>
<name>A0A085U2M0_YERRU</name>
<dbReference type="InterPro" id="IPR050325">
    <property type="entry name" value="Prot/Nucl_acid_deglycase"/>
</dbReference>
<dbReference type="Proteomes" id="UP000255169">
    <property type="component" value="Unassembled WGS sequence"/>
</dbReference>
<dbReference type="EMBL" id="LN681231">
    <property type="protein sequence ID" value="CEK26302.1"/>
    <property type="molecule type" value="Genomic_DNA"/>
</dbReference>
<dbReference type="PATRIC" id="fig|29486.44.peg.3412"/>
<dbReference type="InterPro" id="IPR029062">
    <property type="entry name" value="Class_I_gatase-like"/>
</dbReference>
<dbReference type="RefSeq" id="WP_004722923.1">
    <property type="nucleotide sequence ID" value="NZ_CABIHR010000012.1"/>
</dbReference>
<dbReference type="AlphaFoldDB" id="A0A085U2M0"/>
<dbReference type="Pfam" id="PF01965">
    <property type="entry name" value="DJ-1_PfpI"/>
    <property type="match status" value="1"/>
</dbReference>
<dbReference type="Gene3D" id="3.40.50.880">
    <property type="match status" value="1"/>
</dbReference>
<keyword evidence="4" id="KW-1185">Reference proteome</keyword>
<dbReference type="SUPFAM" id="SSF52317">
    <property type="entry name" value="Class I glutamine amidotransferase-like"/>
    <property type="match status" value="1"/>
</dbReference>
<evidence type="ECO:0000313" key="3">
    <source>
        <dbReference type="EMBL" id="SUQ00299.1"/>
    </source>
</evidence>
<evidence type="ECO:0000313" key="2">
    <source>
        <dbReference type="EMBL" id="CEK26302.1"/>
    </source>
</evidence>
<evidence type="ECO:0000313" key="4">
    <source>
        <dbReference type="Proteomes" id="UP000255169"/>
    </source>
</evidence>
<dbReference type="eggNOG" id="COG0693">
    <property type="taxonomic scope" value="Bacteria"/>
</dbReference>
<dbReference type="InterPro" id="IPR002818">
    <property type="entry name" value="DJ-1/PfpI"/>
</dbReference>
<dbReference type="OrthoDB" id="9792284at2"/>
<reference evidence="3 4" key="2">
    <citation type="submission" date="2018-06" db="EMBL/GenBank/DDBJ databases">
        <authorList>
            <consortium name="Pathogen Informatics"/>
            <person name="Doyle S."/>
        </authorList>
    </citation>
    <scope>NUCLEOTIDE SEQUENCE [LARGE SCALE GENOMIC DNA]</scope>
    <source>
        <strain evidence="3 4">NCTC10476</strain>
    </source>
</reference>
<dbReference type="PANTHER" id="PTHR48094">
    <property type="entry name" value="PROTEIN/NUCLEIC ACID DEGLYCASE DJ-1-RELATED"/>
    <property type="match status" value="1"/>
</dbReference>
<dbReference type="KEGG" id="yrb:UGYR_12625"/>
<proteinExistence type="predicted"/>
<dbReference type="PANTHER" id="PTHR48094:SF12">
    <property type="entry name" value="PARKINSON DISEASE PROTEIN 7 HOMOLOG"/>
    <property type="match status" value="1"/>
</dbReference>
<protein>
    <submittedName>
        <fullName evidence="2">DJ-1/YajL/PfpI superfamily protein</fullName>
    </submittedName>
    <submittedName>
        <fullName evidence="3">ThiJ/PfpI-family thiamine biogenesis protein</fullName>
    </submittedName>
</protein>
<sequence>MTKRVAVLLAHGFEEAEAVIFIDIMRRLEIQVDILACEDTVELNSYFATPIRADSTLTACQDHLYDAVMMPGGPKGTDSLSFNPQVIAFLKRHIAEDKYICALCSSGAKVLAAHQLLAGRTYSTGDKLADKFSDGVYLDQDVVVDGKFITAKGLGVSFEFSFTVARHLLMDNPQIVDHQASHIYFKHWPLSV</sequence>
<gene>
    <name evidence="3" type="primary">yajL</name>
    <name evidence="2" type="ORF">CSF007_2600</name>
    <name evidence="3" type="ORF">NCTC10476_01581</name>
</gene>